<dbReference type="Proteomes" id="UP000516018">
    <property type="component" value="Chromosome"/>
</dbReference>
<feature type="transmembrane region" description="Helical" evidence="1">
    <location>
        <begin position="62"/>
        <end position="84"/>
    </location>
</feature>
<dbReference type="KEGG" id="lsx:H8B22_11310"/>
<evidence type="ECO:0000313" key="3">
    <source>
        <dbReference type="Proteomes" id="UP000516018"/>
    </source>
</evidence>
<evidence type="ECO:0000256" key="1">
    <source>
        <dbReference type="SAM" id="Phobius"/>
    </source>
</evidence>
<protein>
    <submittedName>
        <fullName evidence="2">Uncharacterized protein</fullName>
    </submittedName>
</protein>
<proteinExistence type="predicted"/>
<evidence type="ECO:0000313" key="2">
    <source>
        <dbReference type="EMBL" id="QNP40078.1"/>
    </source>
</evidence>
<dbReference type="RefSeq" id="WP_187711521.1">
    <property type="nucleotide sequence ID" value="NZ_CP060820.1"/>
</dbReference>
<keyword evidence="1" id="KW-1133">Transmembrane helix</keyword>
<sequence>MNNEHSSSIEAAAPAAAPAAEPGLAPTTPAPRDAAAIAPQPGGPVVEPVVIRAWRRLRDEPGLFFTTAYLFVSFIGLWASFWFYRGFGLPILEYLQASDYLVAGLRDPAYVLILLGSILLTLVISGPDLYRRRHPQRVAELRTRWWARIVFPENRWLRWKGVGVTPETGVAFAVFWGMMWATVYYVDNRGEYIRDGRTGHVVQVTMAGAAAPVPQAARLLGSSSTYVFLWWPQDRVAEAVPIESIATLRSLPRPVAATTAVRPKSGASAAKP</sequence>
<gene>
    <name evidence="2" type="ORF">H8B22_11310</name>
</gene>
<dbReference type="EMBL" id="CP060820">
    <property type="protein sequence ID" value="QNP40078.1"/>
    <property type="molecule type" value="Genomic_DNA"/>
</dbReference>
<dbReference type="AlphaFoldDB" id="A0A7H0FVL2"/>
<organism evidence="2 3">
    <name type="scientific">Agrilutibacter terrestris</name>
    <dbReference type="NCBI Taxonomy" id="2865112"/>
    <lineage>
        <taxon>Bacteria</taxon>
        <taxon>Pseudomonadati</taxon>
        <taxon>Pseudomonadota</taxon>
        <taxon>Gammaproteobacteria</taxon>
        <taxon>Lysobacterales</taxon>
        <taxon>Lysobacteraceae</taxon>
        <taxon>Agrilutibacter</taxon>
    </lineage>
</organism>
<reference evidence="2 3" key="1">
    <citation type="submission" date="2020-08" db="EMBL/GenBank/DDBJ databases">
        <title>Lysobacter sp. II4 sp. nov., isolated from soil.</title>
        <authorList>
            <person name="Woo C.Y."/>
            <person name="Kim J."/>
        </authorList>
    </citation>
    <scope>NUCLEOTIDE SEQUENCE [LARGE SCALE GENOMIC DNA]</scope>
    <source>
        <strain evidence="2 3">II4</strain>
    </source>
</reference>
<feature type="transmembrane region" description="Helical" evidence="1">
    <location>
        <begin position="109"/>
        <end position="130"/>
    </location>
</feature>
<keyword evidence="3" id="KW-1185">Reference proteome</keyword>
<keyword evidence="1" id="KW-0812">Transmembrane</keyword>
<keyword evidence="1" id="KW-0472">Membrane</keyword>
<accession>A0A7H0FVL2</accession>
<name>A0A7H0FVL2_9GAMM</name>